<accession>A0A6S6SJK4</accession>
<comment type="similarity">
    <text evidence="1">Belongs to the transglycosylase Slt family.</text>
</comment>
<evidence type="ECO:0000259" key="3">
    <source>
        <dbReference type="Pfam" id="PF01464"/>
    </source>
</evidence>
<dbReference type="PANTHER" id="PTHR37423">
    <property type="entry name" value="SOLUBLE LYTIC MUREIN TRANSGLYCOSYLASE-RELATED"/>
    <property type="match status" value="1"/>
</dbReference>
<feature type="chain" id="PRO_5027955495" evidence="2">
    <location>
        <begin position="23"/>
        <end position="317"/>
    </location>
</feature>
<dbReference type="InterPro" id="IPR000189">
    <property type="entry name" value="Transglyc_AS"/>
</dbReference>
<dbReference type="PROSITE" id="PS00922">
    <property type="entry name" value="TRANSGLYCOSYLASE"/>
    <property type="match status" value="1"/>
</dbReference>
<dbReference type="CDD" id="cd16894">
    <property type="entry name" value="MltD-like"/>
    <property type="match status" value="1"/>
</dbReference>
<dbReference type="Gene3D" id="1.10.530.10">
    <property type="match status" value="1"/>
</dbReference>
<name>A0A6S6SJK4_9BACT</name>
<evidence type="ECO:0000256" key="2">
    <source>
        <dbReference type="SAM" id="SignalP"/>
    </source>
</evidence>
<feature type="signal peptide" evidence="2">
    <location>
        <begin position="1"/>
        <end position="22"/>
    </location>
</feature>
<dbReference type="EMBL" id="CACVAR010000135">
    <property type="protein sequence ID" value="CAA6805479.1"/>
    <property type="molecule type" value="Genomic_DNA"/>
</dbReference>
<gene>
    <name evidence="4" type="ORF">HELGO_WM36178</name>
</gene>
<dbReference type="GO" id="GO:0000270">
    <property type="term" value="P:peptidoglycan metabolic process"/>
    <property type="evidence" value="ECO:0007669"/>
    <property type="project" value="InterPro"/>
</dbReference>
<protein>
    <submittedName>
        <fullName evidence="4">Membrane-bound lytic murein transglycosylase D</fullName>
    </submittedName>
</protein>
<dbReference type="AlphaFoldDB" id="A0A6S6SJK4"/>
<dbReference type="SUPFAM" id="SSF53955">
    <property type="entry name" value="Lysozyme-like"/>
    <property type="match status" value="1"/>
</dbReference>
<dbReference type="PANTHER" id="PTHR37423:SF2">
    <property type="entry name" value="MEMBRANE-BOUND LYTIC MUREIN TRANSGLYCOSYLASE C"/>
    <property type="match status" value="1"/>
</dbReference>
<reference evidence="4" key="1">
    <citation type="submission" date="2020-01" db="EMBL/GenBank/DDBJ databases">
        <authorList>
            <person name="Meier V. D."/>
            <person name="Meier V D."/>
        </authorList>
    </citation>
    <scope>NUCLEOTIDE SEQUENCE</scope>
    <source>
        <strain evidence="4">HLG_WM_MAG_03</strain>
    </source>
</reference>
<dbReference type="InterPro" id="IPR008258">
    <property type="entry name" value="Transglycosylase_SLT_dom_1"/>
</dbReference>
<evidence type="ECO:0000256" key="1">
    <source>
        <dbReference type="ARBA" id="ARBA00007734"/>
    </source>
</evidence>
<proteinExistence type="inferred from homology"/>
<organism evidence="4">
    <name type="scientific">uncultured Sulfurovum sp</name>
    <dbReference type="NCBI Taxonomy" id="269237"/>
    <lineage>
        <taxon>Bacteria</taxon>
        <taxon>Pseudomonadati</taxon>
        <taxon>Campylobacterota</taxon>
        <taxon>Epsilonproteobacteria</taxon>
        <taxon>Campylobacterales</taxon>
        <taxon>Sulfurovaceae</taxon>
        <taxon>Sulfurovum</taxon>
        <taxon>environmental samples</taxon>
    </lineage>
</organism>
<dbReference type="GO" id="GO:0016020">
    <property type="term" value="C:membrane"/>
    <property type="evidence" value="ECO:0007669"/>
    <property type="project" value="InterPro"/>
</dbReference>
<dbReference type="InterPro" id="IPR023346">
    <property type="entry name" value="Lysozyme-like_dom_sf"/>
</dbReference>
<dbReference type="GO" id="GO:0008933">
    <property type="term" value="F:peptidoglycan lytic transglycosylase activity"/>
    <property type="evidence" value="ECO:0007669"/>
    <property type="project" value="InterPro"/>
</dbReference>
<evidence type="ECO:0000313" key="4">
    <source>
        <dbReference type="EMBL" id="CAA6805479.1"/>
    </source>
</evidence>
<dbReference type="Pfam" id="PF01464">
    <property type="entry name" value="SLT"/>
    <property type="match status" value="1"/>
</dbReference>
<sequence length="317" mass="36661">MNFYKILTIPLISLFFTSPASADIRSEFPSYSYVLTEFDVDERFIDNPEFKNFVHKNKREYRKRYIDAVKRGGLIIPTIKEMMYQQDISPVFLYIAMVESAFKPEARSRTGAGGLWQFTVNTGSKEFNLHVGRDLDERYDPIRSTDSAIKYLYKMNNNLNSWYLTTMAYNCGNGCVNRSLRKAGTKDLGTLISSRHGHIKAETRKYIQKVLLMAMIGENYLFRSDDNLGAMMYSINKDSITPVKVRSGDSLARISKVLNMDMFYLKKINAHLKNGKVPYRHGYTVNIPTSKVRMFNARYASSFRPSTINQYNLYAQR</sequence>
<feature type="domain" description="Transglycosylase SLT" evidence="3">
    <location>
        <begin position="88"/>
        <end position="187"/>
    </location>
</feature>
<keyword evidence="2" id="KW-0732">Signal</keyword>